<sequence>MKFSEEFMKSFIQPRNDLLLKMEQYAQNHHVPIMQLEAIEVLTQILRIQKPKRLLEIGTAIGYSAIRIAEAVPDCHIVTIEKDEERIQLAKQFIAESNVGNRITLIEGDALEVDASELLSNFDAVFIDAAKGQNMRFFETYSPLVPSGGVIYIDNMYMHGLSELPIEEVPRNKRSMIRKLKEFTEWIANHPDYQTTFVPVGDGLLICLKR</sequence>
<evidence type="ECO:0000313" key="6">
    <source>
        <dbReference type="Proteomes" id="UP000291151"/>
    </source>
</evidence>
<feature type="binding site" evidence="4">
    <location>
        <position position="128"/>
    </location>
    <ligand>
        <name>Mg(2+)</name>
        <dbReference type="ChEBI" id="CHEBI:18420"/>
    </ligand>
</feature>
<comment type="subunit">
    <text evidence="4">Homodimer.</text>
</comment>
<dbReference type="GO" id="GO:0030488">
    <property type="term" value="P:tRNA methylation"/>
    <property type="evidence" value="ECO:0007669"/>
    <property type="project" value="UniProtKB-UniRule"/>
</dbReference>
<keyword evidence="6" id="KW-1185">Reference proteome</keyword>
<reference evidence="5 6" key="1">
    <citation type="submission" date="2019-02" db="EMBL/GenBank/DDBJ databases">
        <title>Ureibacillus thermophilus.</title>
        <authorList>
            <person name="Sunny J.S."/>
            <person name="Natarajan A."/>
            <person name="Saleena L.M."/>
        </authorList>
    </citation>
    <scope>NUCLEOTIDE SEQUENCE [LARGE SCALE GENOMIC DNA]</scope>
    <source>
        <strain evidence="5 6">LM102</strain>
    </source>
</reference>
<keyword evidence="4" id="KW-0479">Metal-binding</keyword>
<feature type="binding site" evidence="4">
    <location>
        <begin position="109"/>
        <end position="110"/>
    </location>
    <ligand>
        <name>S-adenosyl-L-methionine</name>
        <dbReference type="ChEBI" id="CHEBI:59789"/>
    </ligand>
</feature>
<protein>
    <recommendedName>
        <fullName evidence="4">tRNA 5-hydroxyuridine methyltransferase</fullName>
        <ecNumber evidence="4">2.1.1.-</ecNumber>
    </recommendedName>
    <alternativeName>
        <fullName evidence="4">ho5U methyltransferase</fullName>
    </alternativeName>
</protein>
<gene>
    <name evidence="4" type="primary">trmR</name>
    <name evidence="5" type="ORF">DKZ56_10800</name>
</gene>
<evidence type="ECO:0000256" key="3">
    <source>
        <dbReference type="ARBA" id="ARBA00022691"/>
    </source>
</evidence>
<dbReference type="AlphaFoldDB" id="A0A4P6UT21"/>
<feature type="binding site" evidence="4">
    <location>
        <position position="155"/>
    </location>
    <ligand>
        <name>Mg(2+)</name>
        <dbReference type="ChEBI" id="CHEBI:18420"/>
    </ligand>
</feature>
<comment type="function">
    <text evidence="4">Catalyzes the methylation of 5-hydroxyuridine (ho5U) to form 5-methoxyuridine (mo5U) at position 34 in tRNAs.</text>
</comment>
<comment type="similarity">
    <text evidence="4">Belongs to the class I-like SAM-binding methyltransferase superfamily. Cation-dependent O-methyltransferase family.</text>
</comment>
<dbReference type="GO" id="GO:0008171">
    <property type="term" value="F:O-methyltransferase activity"/>
    <property type="evidence" value="ECO:0007669"/>
    <property type="project" value="InterPro"/>
</dbReference>
<dbReference type="GO" id="GO:0000287">
    <property type="term" value="F:magnesium ion binding"/>
    <property type="evidence" value="ECO:0007669"/>
    <property type="project" value="UniProtKB-UniRule"/>
</dbReference>
<evidence type="ECO:0000256" key="4">
    <source>
        <dbReference type="HAMAP-Rule" id="MF_02217"/>
    </source>
</evidence>
<proteinExistence type="inferred from homology"/>
<dbReference type="InterPro" id="IPR043675">
    <property type="entry name" value="TrmR_methyltr"/>
</dbReference>
<evidence type="ECO:0000256" key="2">
    <source>
        <dbReference type="ARBA" id="ARBA00022679"/>
    </source>
</evidence>
<dbReference type="InterPro" id="IPR050362">
    <property type="entry name" value="Cation-dep_OMT"/>
</dbReference>
<dbReference type="PANTHER" id="PTHR10509:SF14">
    <property type="entry name" value="CAFFEOYL-COA O-METHYLTRANSFERASE 3-RELATED"/>
    <property type="match status" value="1"/>
</dbReference>
<keyword evidence="4" id="KW-0819">tRNA processing</keyword>
<keyword evidence="1 4" id="KW-0489">Methyltransferase</keyword>
<feature type="binding site" evidence="4">
    <location>
        <position position="64"/>
    </location>
    <ligand>
        <name>S-adenosyl-L-methionine</name>
        <dbReference type="ChEBI" id="CHEBI:59789"/>
    </ligand>
</feature>
<dbReference type="RefSeq" id="WP_208650003.1">
    <property type="nucleotide sequence ID" value="NZ_CP036528.1"/>
</dbReference>
<dbReference type="Gene3D" id="3.40.50.150">
    <property type="entry name" value="Vaccinia Virus protein VP39"/>
    <property type="match status" value="1"/>
</dbReference>
<keyword evidence="2 4" id="KW-0808">Transferase</keyword>
<organism evidence="5 6">
    <name type="scientific">Ureibacillus thermophilus</name>
    <dbReference type="NCBI Taxonomy" id="367743"/>
    <lineage>
        <taxon>Bacteria</taxon>
        <taxon>Bacillati</taxon>
        <taxon>Bacillota</taxon>
        <taxon>Bacilli</taxon>
        <taxon>Bacillales</taxon>
        <taxon>Caryophanaceae</taxon>
        <taxon>Ureibacillus</taxon>
    </lineage>
</organism>
<name>A0A4P6UT21_9BACL</name>
<dbReference type="Pfam" id="PF01596">
    <property type="entry name" value="Methyltransf_3"/>
    <property type="match status" value="1"/>
</dbReference>
<dbReference type="GO" id="GO:0008757">
    <property type="term" value="F:S-adenosylmethionine-dependent methyltransferase activity"/>
    <property type="evidence" value="ECO:0007669"/>
    <property type="project" value="TreeGrafter"/>
</dbReference>
<dbReference type="InterPro" id="IPR002935">
    <property type="entry name" value="SAM_O-MeTrfase"/>
</dbReference>
<feature type="binding site" evidence="4">
    <location>
        <position position="34"/>
    </location>
    <ligand>
        <name>S-adenosyl-L-methionine</name>
        <dbReference type="ChEBI" id="CHEBI:59789"/>
    </ligand>
</feature>
<dbReference type="PROSITE" id="PS51682">
    <property type="entry name" value="SAM_OMT_I"/>
    <property type="match status" value="1"/>
</dbReference>
<dbReference type="EC" id="2.1.1.-" evidence="4"/>
<dbReference type="Proteomes" id="UP000291151">
    <property type="component" value="Chromosome"/>
</dbReference>
<accession>A0A4P6UT21</accession>
<evidence type="ECO:0000313" key="5">
    <source>
        <dbReference type="EMBL" id="QBK26313.1"/>
    </source>
</evidence>
<dbReference type="CDD" id="cd02440">
    <property type="entry name" value="AdoMet_MTases"/>
    <property type="match status" value="1"/>
</dbReference>
<keyword evidence="4" id="KW-0460">Magnesium</keyword>
<dbReference type="InterPro" id="IPR029063">
    <property type="entry name" value="SAM-dependent_MTases_sf"/>
</dbReference>
<dbReference type="GO" id="GO:0016300">
    <property type="term" value="F:tRNA (uridine) methyltransferase activity"/>
    <property type="evidence" value="ECO:0007669"/>
    <property type="project" value="UniProtKB-UniRule"/>
</dbReference>
<feature type="binding site" evidence="4">
    <location>
        <position position="128"/>
    </location>
    <ligand>
        <name>S-adenosyl-L-methionine</name>
        <dbReference type="ChEBI" id="CHEBI:59789"/>
    </ligand>
</feature>
<evidence type="ECO:0000256" key="1">
    <source>
        <dbReference type="ARBA" id="ARBA00022603"/>
    </source>
</evidence>
<feature type="binding site" evidence="4">
    <location>
        <position position="154"/>
    </location>
    <ligand>
        <name>Mg(2+)</name>
        <dbReference type="ChEBI" id="CHEBI:18420"/>
    </ligand>
</feature>
<comment type="catalytic activity">
    <reaction evidence="4">
        <text>5-hydroxyuridine(34) in tRNA + S-adenosyl-L-methionine = 5-methoxyuridine(34) in tRNA + S-adenosyl-L-homocysteine + H(+)</text>
        <dbReference type="Rhea" id="RHEA:60524"/>
        <dbReference type="Rhea" id="RHEA-COMP:13381"/>
        <dbReference type="Rhea" id="RHEA-COMP:15591"/>
        <dbReference type="ChEBI" id="CHEBI:15378"/>
        <dbReference type="ChEBI" id="CHEBI:57856"/>
        <dbReference type="ChEBI" id="CHEBI:59789"/>
        <dbReference type="ChEBI" id="CHEBI:136877"/>
        <dbReference type="ChEBI" id="CHEBI:143860"/>
    </reaction>
</comment>
<feature type="binding site" evidence="4">
    <location>
        <position position="81"/>
    </location>
    <ligand>
        <name>S-adenosyl-L-methionine</name>
        <dbReference type="ChEBI" id="CHEBI:59789"/>
    </ligand>
</feature>
<dbReference type="KEGG" id="uth:DKZ56_10800"/>
<dbReference type="SUPFAM" id="SSF53335">
    <property type="entry name" value="S-adenosyl-L-methionine-dependent methyltransferases"/>
    <property type="match status" value="1"/>
</dbReference>
<dbReference type="HAMAP" id="MF_02217">
    <property type="entry name" value="TrmR_methyltr"/>
    <property type="match status" value="1"/>
</dbReference>
<dbReference type="EMBL" id="CP036528">
    <property type="protein sequence ID" value="QBK26313.1"/>
    <property type="molecule type" value="Genomic_DNA"/>
</dbReference>
<dbReference type="PANTHER" id="PTHR10509">
    <property type="entry name" value="O-METHYLTRANSFERASE-RELATED"/>
    <property type="match status" value="1"/>
</dbReference>
<keyword evidence="3 4" id="KW-0949">S-adenosyl-L-methionine</keyword>